<dbReference type="Gene3D" id="3.30.70.100">
    <property type="match status" value="1"/>
</dbReference>
<dbReference type="STRING" id="1184609.KILIM_029_00050"/>
<dbReference type="OrthoDB" id="3695636at2"/>
<dbReference type="Pfam" id="PF03992">
    <property type="entry name" value="ABM"/>
    <property type="match status" value="1"/>
</dbReference>
<dbReference type="AlphaFoldDB" id="K6WQ13"/>
<feature type="domain" description="ABM" evidence="1">
    <location>
        <begin position="2"/>
        <end position="91"/>
    </location>
</feature>
<dbReference type="RefSeq" id="WP_006592428.1">
    <property type="nucleotide sequence ID" value="NZ_BAHD01000029.1"/>
</dbReference>
<dbReference type="InterPro" id="IPR050744">
    <property type="entry name" value="AI-2_Isomerase_LsrG"/>
</dbReference>
<dbReference type="PANTHER" id="PTHR33336:SF3">
    <property type="entry name" value="ABM DOMAIN-CONTAINING PROTEIN"/>
    <property type="match status" value="1"/>
</dbReference>
<gene>
    <name evidence="2" type="ORF">KILIM_029_00050</name>
</gene>
<organism evidence="2 3">
    <name type="scientific">Kineosphaera limosa NBRC 100340</name>
    <dbReference type="NCBI Taxonomy" id="1184609"/>
    <lineage>
        <taxon>Bacteria</taxon>
        <taxon>Bacillati</taxon>
        <taxon>Actinomycetota</taxon>
        <taxon>Actinomycetes</taxon>
        <taxon>Micrococcales</taxon>
        <taxon>Dermatophilaceae</taxon>
        <taxon>Kineosphaera</taxon>
    </lineage>
</organism>
<dbReference type="PANTHER" id="PTHR33336">
    <property type="entry name" value="QUINOL MONOOXYGENASE YGIN-RELATED"/>
    <property type="match status" value="1"/>
</dbReference>
<protein>
    <recommendedName>
        <fullName evidence="1">ABM domain-containing protein</fullName>
    </recommendedName>
</protein>
<dbReference type="PROSITE" id="PS51725">
    <property type="entry name" value="ABM"/>
    <property type="match status" value="1"/>
</dbReference>
<dbReference type="GO" id="GO:0003824">
    <property type="term" value="F:catalytic activity"/>
    <property type="evidence" value="ECO:0007669"/>
    <property type="project" value="TreeGrafter"/>
</dbReference>
<evidence type="ECO:0000313" key="2">
    <source>
        <dbReference type="EMBL" id="GAB95896.1"/>
    </source>
</evidence>
<dbReference type="EMBL" id="BAHD01000029">
    <property type="protein sequence ID" value="GAB95896.1"/>
    <property type="molecule type" value="Genomic_DNA"/>
</dbReference>
<name>K6WQ13_9MICO</name>
<dbReference type="InterPro" id="IPR007138">
    <property type="entry name" value="ABM_dom"/>
</dbReference>
<evidence type="ECO:0000259" key="1">
    <source>
        <dbReference type="PROSITE" id="PS51725"/>
    </source>
</evidence>
<proteinExistence type="predicted"/>
<dbReference type="eggNOG" id="COG1359">
    <property type="taxonomic scope" value="Bacteria"/>
</dbReference>
<keyword evidence="3" id="KW-1185">Reference proteome</keyword>
<sequence length="98" mass="11123">MVTLYAEFTVLPGHEQEVADLMAGLTRDVRAEPGNVTFEAHVERDRPNRYFVYEVYRDEQAFADHINAGYGAVFNERLNQLIEEDGSQLTFLSRPGAS</sequence>
<dbReference type="InterPro" id="IPR011008">
    <property type="entry name" value="Dimeric_a/b-barrel"/>
</dbReference>
<evidence type="ECO:0000313" key="3">
    <source>
        <dbReference type="Proteomes" id="UP000008366"/>
    </source>
</evidence>
<dbReference type="Proteomes" id="UP000008366">
    <property type="component" value="Unassembled WGS sequence"/>
</dbReference>
<dbReference type="SUPFAM" id="SSF54909">
    <property type="entry name" value="Dimeric alpha+beta barrel"/>
    <property type="match status" value="1"/>
</dbReference>
<comment type="caution">
    <text evidence="2">The sequence shown here is derived from an EMBL/GenBank/DDBJ whole genome shotgun (WGS) entry which is preliminary data.</text>
</comment>
<reference evidence="2 3" key="1">
    <citation type="submission" date="2012-08" db="EMBL/GenBank/DDBJ databases">
        <title>Whole genome shotgun sequence of Kineosphaera limosa NBRC 100340.</title>
        <authorList>
            <person name="Yoshida I."/>
            <person name="Isaki S."/>
            <person name="Hosoyama A."/>
            <person name="Tsuchikane K."/>
            <person name="Katsumata H."/>
            <person name="Ando Y."/>
            <person name="Ohji S."/>
            <person name="Hamada M."/>
            <person name="Tamura T."/>
            <person name="Yamazoe A."/>
            <person name="Yamazaki S."/>
            <person name="Fujita N."/>
        </authorList>
    </citation>
    <scope>NUCLEOTIDE SEQUENCE [LARGE SCALE GENOMIC DNA]</scope>
    <source>
        <strain evidence="2 3">NBRC 100340</strain>
    </source>
</reference>
<accession>K6WQ13</accession>